<feature type="transmembrane region" description="Helical" evidence="2">
    <location>
        <begin position="50"/>
        <end position="69"/>
    </location>
</feature>
<dbReference type="EMBL" id="CP130472">
    <property type="protein sequence ID" value="WLS45996.1"/>
    <property type="molecule type" value="Genomic_DNA"/>
</dbReference>
<keyword evidence="2" id="KW-0472">Membrane</keyword>
<evidence type="ECO:0000313" key="3">
    <source>
        <dbReference type="EMBL" id="WLS45996.1"/>
    </source>
</evidence>
<evidence type="ECO:0000256" key="2">
    <source>
        <dbReference type="SAM" id="Phobius"/>
    </source>
</evidence>
<keyword evidence="2" id="KW-1133">Transmembrane helix</keyword>
<feature type="compositionally biased region" description="Gly residues" evidence="1">
    <location>
        <begin position="79"/>
        <end position="88"/>
    </location>
</feature>
<accession>A0AAJ6HSJ3</accession>
<dbReference type="KEGG" id="mprn:Q3V37_01535"/>
<dbReference type="RefSeq" id="WP_306272659.1">
    <property type="nucleotide sequence ID" value="NZ_CP130472.1"/>
</dbReference>
<keyword evidence="4" id="KW-1185">Reference proteome</keyword>
<evidence type="ECO:0000313" key="4">
    <source>
        <dbReference type="Proteomes" id="UP001235874"/>
    </source>
</evidence>
<feature type="compositionally biased region" description="Pro residues" evidence="1">
    <location>
        <begin position="122"/>
        <end position="141"/>
    </location>
</feature>
<dbReference type="AlphaFoldDB" id="A0AAJ6HSJ3"/>
<evidence type="ECO:0000256" key="1">
    <source>
        <dbReference type="SAM" id="MobiDB-lite"/>
    </source>
</evidence>
<sequence>MADEDRTRAQSQGANEPTHRPASHRAHAVDAAQNRSALRRIARARRRRRWALEGIAALVCLIVLGTYLGTRAAPEPDGDAGGGPGGVPAGASRPTGFPGAEGRTNEAGPATPGLRPRERPPSPDPTPSAPAPPSAPPPRAPAAPVLSVSQVEAPAEIDLSAVGARDWMHWGLRGGNSKVSKRAGTGEIVDAGGRGNRVAWDGNQEVVRWSDGTPERTVGGSSNGVYTCGVGNGFSLAVEGSGEPRTVHLYAGTWMARGRLDARLSTGGPISTVRLEDPYTSRSAQFTIRFVLPRGARLVVTWTVEKVFTEHCGNVGLQAVALR</sequence>
<keyword evidence="2" id="KW-0812">Transmembrane</keyword>
<feature type="region of interest" description="Disordered" evidence="1">
    <location>
        <begin position="1"/>
        <end position="34"/>
    </location>
</feature>
<feature type="region of interest" description="Disordered" evidence="1">
    <location>
        <begin position="75"/>
        <end position="144"/>
    </location>
</feature>
<proteinExistence type="predicted"/>
<protein>
    <submittedName>
        <fullName evidence="3">Uncharacterized protein</fullName>
    </submittedName>
</protein>
<reference evidence="3 4" key="1">
    <citation type="submission" date="2023-07" db="EMBL/GenBank/DDBJ databases">
        <title>Micromonospora profundi TRM 95458 converts glycerol to a new osmotic compound.</title>
        <authorList>
            <person name="Lu D."/>
        </authorList>
    </citation>
    <scope>NUCLEOTIDE SEQUENCE [LARGE SCALE GENOMIC DNA]</scope>
    <source>
        <strain evidence="3 4">TRM95458</strain>
    </source>
</reference>
<dbReference type="Proteomes" id="UP001235874">
    <property type="component" value="Chromosome"/>
</dbReference>
<gene>
    <name evidence="3" type="ORF">Q3V37_01535</name>
</gene>
<name>A0AAJ6HSJ3_9ACTN</name>
<organism evidence="3 4">
    <name type="scientific">Micromonospora profundi</name>
    <dbReference type="NCBI Taxonomy" id="1420889"/>
    <lineage>
        <taxon>Bacteria</taxon>
        <taxon>Bacillati</taxon>
        <taxon>Actinomycetota</taxon>
        <taxon>Actinomycetes</taxon>
        <taxon>Micromonosporales</taxon>
        <taxon>Micromonosporaceae</taxon>
        <taxon>Micromonospora</taxon>
    </lineage>
</organism>